<reference evidence="8" key="3">
    <citation type="submission" date="2021-05" db="UniProtKB">
        <authorList>
            <consortium name="EnsemblPlants"/>
        </authorList>
    </citation>
    <scope>IDENTIFICATION</scope>
    <source>
        <strain evidence="8">cv. B73</strain>
    </source>
</reference>
<evidence type="ECO:0000313" key="7">
    <source>
        <dbReference type="EMBL" id="ONM37707.1"/>
    </source>
</evidence>
<dbReference type="Gramene" id="Zm00001eb152400_T001">
    <property type="protein sequence ID" value="Zm00001eb152400_P001"/>
    <property type="gene ID" value="Zm00001eb152400"/>
</dbReference>
<dbReference type="InterPro" id="IPR036259">
    <property type="entry name" value="MFS_trans_sf"/>
</dbReference>
<dbReference type="GO" id="GO:0055085">
    <property type="term" value="P:transmembrane transport"/>
    <property type="evidence" value="ECO:0000318"/>
    <property type="project" value="GO_Central"/>
</dbReference>
<dbReference type="RefSeq" id="XP_035822302.1">
    <property type="nucleotide sequence ID" value="XM_035966409.1"/>
</dbReference>
<proteinExistence type="evidence at protein level"/>
<reference evidence="7 9" key="1">
    <citation type="submission" date="2015-12" db="EMBL/GenBank/DDBJ databases">
        <title>Update maize B73 reference genome by single molecule sequencing technologies.</title>
        <authorList>
            <consortium name="Maize Genome Sequencing Project"/>
            <person name="Ware D."/>
        </authorList>
    </citation>
    <scope>NUCLEOTIDE SEQUENCE [LARGE SCALE GENOMIC DNA]</scope>
    <source>
        <strain evidence="9">cv. B73</strain>
        <tissue evidence="7">Seedling</tissue>
    </source>
</reference>
<dbReference type="EMBL" id="CM007649">
    <property type="protein sequence ID" value="ONM37707.1"/>
    <property type="molecule type" value="Genomic_DNA"/>
</dbReference>
<dbReference type="PANTHER" id="PTHR11654">
    <property type="entry name" value="OLIGOPEPTIDE TRANSPORTER-RELATED"/>
    <property type="match status" value="1"/>
</dbReference>
<evidence type="ECO:0000256" key="2">
    <source>
        <dbReference type="ARBA" id="ARBA00005982"/>
    </source>
</evidence>
<comment type="subcellular location">
    <subcellularLocation>
        <location evidence="1">Membrane</location>
        <topology evidence="1">Multi-pass membrane protein</topology>
    </subcellularLocation>
</comment>
<feature type="transmembrane region" description="Helical" evidence="6">
    <location>
        <begin position="130"/>
        <end position="148"/>
    </location>
</feature>
<dbReference type="ExpressionAtlas" id="A0A1D6NAZ1">
    <property type="expression patterns" value="baseline and differential"/>
</dbReference>
<dbReference type="SUPFAM" id="SSF103473">
    <property type="entry name" value="MFS general substrate transporter"/>
    <property type="match status" value="1"/>
</dbReference>
<evidence type="ECO:0000313" key="9">
    <source>
        <dbReference type="Proteomes" id="UP000007305"/>
    </source>
</evidence>
<feature type="transmembrane region" description="Helical" evidence="6">
    <location>
        <begin position="271"/>
        <end position="297"/>
    </location>
</feature>
<feature type="transmembrane region" description="Helical" evidence="6">
    <location>
        <begin position="246"/>
        <end position="265"/>
    </location>
</feature>
<dbReference type="GeneID" id="103651182"/>
<comment type="similarity">
    <text evidence="2">Belongs to the major facilitator superfamily. Proton-dependent oligopeptide transporter (POT/PTR) (TC 2.A.17) family.</text>
</comment>
<protein>
    <submittedName>
        <fullName evidence="7">Protein NRT1/ PTR FAMILY 1.2</fullName>
    </submittedName>
</protein>
<dbReference type="SMR" id="A0A1D6NAZ1"/>
<evidence type="ECO:0000256" key="4">
    <source>
        <dbReference type="ARBA" id="ARBA00022989"/>
    </source>
</evidence>
<dbReference type="STRING" id="4577.A0A1D6NAZ1"/>
<dbReference type="EnsemblPlants" id="Zm00001eb152400_T001">
    <property type="protein sequence ID" value="Zm00001eb152400_P001"/>
    <property type="gene ID" value="Zm00001eb152400"/>
</dbReference>
<dbReference type="Proteomes" id="UP000007305">
    <property type="component" value="Chromosome 3"/>
</dbReference>
<feature type="transmembrane region" description="Helical" evidence="6">
    <location>
        <begin position="555"/>
        <end position="578"/>
    </location>
</feature>
<feature type="transmembrane region" description="Helical" evidence="6">
    <location>
        <begin position="598"/>
        <end position="621"/>
    </location>
</feature>
<name>A0A1D6NAZ1_MAIZE</name>
<keyword evidence="9" id="KW-1185">Reference proteome</keyword>
<dbReference type="GO" id="GO:0005886">
    <property type="term" value="C:plasma membrane"/>
    <property type="evidence" value="ECO:0000318"/>
    <property type="project" value="GO_Central"/>
</dbReference>
<organism evidence="7">
    <name type="scientific">Zea mays</name>
    <name type="common">Maize</name>
    <dbReference type="NCBI Taxonomy" id="4577"/>
    <lineage>
        <taxon>Eukaryota</taxon>
        <taxon>Viridiplantae</taxon>
        <taxon>Streptophyta</taxon>
        <taxon>Embryophyta</taxon>
        <taxon>Tracheophyta</taxon>
        <taxon>Spermatophyta</taxon>
        <taxon>Magnoliopsida</taxon>
        <taxon>Liliopsida</taxon>
        <taxon>Poales</taxon>
        <taxon>Poaceae</taxon>
        <taxon>PACMAD clade</taxon>
        <taxon>Panicoideae</taxon>
        <taxon>Andropogonodae</taxon>
        <taxon>Andropogoneae</taxon>
        <taxon>Tripsacinae</taxon>
        <taxon>Zea</taxon>
    </lineage>
</organism>
<feature type="transmembrane region" description="Helical" evidence="6">
    <location>
        <begin position="155"/>
        <end position="178"/>
    </location>
</feature>
<sequence length="639" mass="69299">MMAMSCGPDETEKPGRDSALLLRGAWFRRGAAWLCSVQVQWWCSDRSSRRPAFAFGSGCTADMERSLATGTTESPQEECFKGNKGGFRALPFIFSNEMLEKVAGFGLNTNMITYLTDKYHLSTVSSQTMLFVWSAISNFTPIPGAVLADMYLGRFMAVALGSVACLIGMVFLWLSATVPGARPPPCSGDQCAPPGTRHLAWLLAGFAFLSLGAGGVRPCSMAFGADQFSRHPRQRRASILQSYFNAYYASIGVAFTVAVTAIVYLQDNVGWSVGFAVPMGLMLLSAVSFLLGSSLYIKEKGERRMFAGIGTAVAAAIRNHGARLPDKTVDGVYHHLKDCKLAVPTDKLRFLNKACLLRATKDDAPCNGSDAAAAASERHGHDGTRLCTVDQVEQLKSAIRVLPIWSSTIFLALAMNQSFAVKQADAMDRRVGAGGFRVPSGSLAVFNMATMSLWSACYDRWVAPALQRYTGNPHGLTMKQRIGGGLLLATASTAVSAAVEGERRRLAQRGVTISAFWLVPQFALVGLAEAFGVIGEIEFLYTELPKSMASFSMSLLYMAFGVGNLAGALIVKVVQVASGQGVGTGWLVDNLNVGRYDYYYWLLTGYGVANFVYFAWCCWLYGEEGKNVEWEEEDNTEQP</sequence>
<evidence type="ECO:0000256" key="5">
    <source>
        <dbReference type="ARBA" id="ARBA00023136"/>
    </source>
</evidence>
<feature type="transmembrane region" description="Helical" evidence="6">
    <location>
        <begin position="511"/>
        <end position="534"/>
    </location>
</feature>
<keyword evidence="3 6" id="KW-0812">Transmembrane</keyword>
<evidence type="ECO:0000256" key="1">
    <source>
        <dbReference type="ARBA" id="ARBA00004141"/>
    </source>
</evidence>
<keyword evidence="4 6" id="KW-1133">Transmembrane helix</keyword>
<keyword evidence="5 6" id="KW-0472">Membrane</keyword>
<reference evidence="8" key="2">
    <citation type="submission" date="2019-07" db="EMBL/GenBank/DDBJ databases">
        <authorList>
            <person name="Seetharam A."/>
            <person name="Woodhouse M."/>
            <person name="Cannon E."/>
        </authorList>
    </citation>
    <scope>NUCLEOTIDE SEQUENCE [LARGE SCALE GENOMIC DNA]</scope>
    <source>
        <strain evidence="8">cv. B73</strain>
    </source>
</reference>
<evidence type="ECO:0000313" key="8">
    <source>
        <dbReference type="EnsemblPlants" id="Zm00001eb152400_P001"/>
    </source>
</evidence>
<dbReference type="GO" id="GO:0022857">
    <property type="term" value="F:transmembrane transporter activity"/>
    <property type="evidence" value="ECO:0000318"/>
    <property type="project" value="GO_Central"/>
</dbReference>
<evidence type="ECO:0000256" key="6">
    <source>
        <dbReference type="SAM" id="Phobius"/>
    </source>
</evidence>
<dbReference type="Pfam" id="PF00854">
    <property type="entry name" value="PTR2"/>
    <property type="match status" value="1"/>
</dbReference>
<dbReference type="AlphaFoldDB" id="A0A1D6NAZ1"/>
<dbReference type="Gene3D" id="1.20.1250.20">
    <property type="entry name" value="MFS general substrate transporter like domains"/>
    <property type="match status" value="1"/>
</dbReference>
<dbReference type="InterPro" id="IPR000109">
    <property type="entry name" value="POT_fam"/>
</dbReference>
<evidence type="ECO:0007829" key="10">
    <source>
        <dbReference type="PeptideAtlas" id="A0A1D6NAZ1"/>
    </source>
</evidence>
<evidence type="ECO:0000256" key="3">
    <source>
        <dbReference type="ARBA" id="ARBA00022692"/>
    </source>
</evidence>
<gene>
    <name evidence="8" type="primary">LOC103651182</name>
    <name evidence="7" type="ORF">ZEAMMB73_Zm00001d043375</name>
</gene>
<feature type="transmembrane region" description="Helical" evidence="6">
    <location>
        <begin position="198"/>
        <end position="225"/>
    </location>
</feature>
<accession>A0A1D6NAZ1</accession>
<dbReference type="OrthoDB" id="8904098at2759"/>
<keyword evidence="10" id="KW-1267">Proteomics identification</keyword>